<feature type="region of interest" description="Disordered" evidence="1">
    <location>
        <begin position="1"/>
        <end position="28"/>
    </location>
</feature>
<organism evidence="2 3">
    <name type="scientific">Streptomyces atrovirens</name>
    <dbReference type="NCBI Taxonomy" id="285556"/>
    <lineage>
        <taxon>Bacteria</taxon>
        <taxon>Bacillati</taxon>
        <taxon>Actinomycetota</taxon>
        <taxon>Actinomycetes</taxon>
        <taxon>Kitasatosporales</taxon>
        <taxon>Streptomycetaceae</taxon>
        <taxon>Streptomyces</taxon>
    </lineage>
</organism>
<proteinExistence type="predicted"/>
<name>A0ABW0DTG9_9ACTN</name>
<evidence type="ECO:0000313" key="3">
    <source>
        <dbReference type="Proteomes" id="UP001596035"/>
    </source>
</evidence>
<dbReference type="RefSeq" id="WP_344556375.1">
    <property type="nucleotide sequence ID" value="NZ_BAAATG010000006.1"/>
</dbReference>
<reference evidence="3" key="1">
    <citation type="journal article" date="2019" name="Int. J. Syst. Evol. Microbiol.">
        <title>The Global Catalogue of Microorganisms (GCM) 10K type strain sequencing project: providing services to taxonomists for standard genome sequencing and annotation.</title>
        <authorList>
            <consortium name="The Broad Institute Genomics Platform"/>
            <consortium name="The Broad Institute Genome Sequencing Center for Infectious Disease"/>
            <person name="Wu L."/>
            <person name="Ma J."/>
        </authorList>
    </citation>
    <scope>NUCLEOTIDE SEQUENCE [LARGE SCALE GENOMIC DNA]</scope>
    <source>
        <strain evidence="3">CGMCC 4.7131</strain>
    </source>
</reference>
<dbReference type="Pfam" id="PF05787">
    <property type="entry name" value="PhoX"/>
    <property type="match status" value="1"/>
</dbReference>
<feature type="compositionally biased region" description="Low complexity" evidence="1">
    <location>
        <begin position="48"/>
        <end position="63"/>
    </location>
</feature>
<comment type="caution">
    <text evidence="2">The sequence shown here is derived from an EMBL/GenBank/DDBJ whole genome shotgun (WGS) entry which is preliminary data.</text>
</comment>
<dbReference type="InterPro" id="IPR008557">
    <property type="entry name" value="PhoX"/>
</dbReference>
<dbReference type="PANTHER" id="PTHR35399:SF2">
    <property type="entry name" value="DUF839 DOMAIN-CONTAINING PROTEIN"/>
    <property type="match status" value="1"/>
</dbReference>
<feature type="region of interest" description="Disordered" evidence="1">
    <location>
        <begin position="48"/>
        <end position="77"/>
    </location>
</feature>
<evidence type="ECO:0000256" key="1">
    <source>
        <dbReference type="SAM" id="MobiDB-lite"/>
    </source>
</evidence>
<feature type="region of interest" description="Disordered" evidence="1">
    <location>
        <begin position="103"/>
        <end position="122"/>
    </location>
</feature>
<dbReference type="EMBL" id="JBHSKN010000014">
    <property type="protein sequence ID" value="MFC5241332.1"/>
    <property type="molecule type" value="Genomic_DNA"/>
</dbReference>
<dbReference type="SUPFAM" id="SSF63829">
    <property type="entry name" value="Calcium-dependent phosphotriesterase"/>
    <property type="match status" value="1"/>
</dbReference>
<gene>
    <name evidence="2" type="ORF">ACFPWV_15630</name>
</gene>
<accession>A0ABW0DTG9</accession>
<feature type="compositionally biased region" description="Polar residues" evidence="1">
    <location>
        <begin position="103"/>
        <end position="117"/>
    </location>
</feature>
<evidence type="ECO:0000313" key="2">
    <source>
        <dbReference type="EMBL" id="MFC5241332.1"/>
    </source>
</evidence>
<dbReference type="InterPro" id="IPR006311">
    <property type="entry name" value="TAT_signal"/>
</dbReference>
<protein>
    <submittedName>
        <fullName evidence="2">PhoX family protein</fullName>
    </submittedName>
</protein>
<dbReference type="PANTHER" id="PTHR35399">
    <property type="entry name" value="SLR8030 PROTEIN"/>
    <property type="match status" value="1"/>
</dbReference>
<dbReference type="PROSITE" id="PS51318">
    <property type="entry name" value="TAT"/>
    <property type="match status" value="1"/>
</dbReference>
<dbReference type="Proteomes" id="UP001596035">
    <property type="component" value="Unassembled WGS sequence"/>
</dbReference>
<feature type="region of interest" description="Disordered" evidence="1">
    <location>
        <begin position="568"/>
        <end position="602"/>
    </location>
</feature>
<sequence length="602" mass="62456">MRDGAWSNEAPGNDAPGNGTEAAGGPSRRGVVAYGALTATGLLAVGAPGAAAADGSARRPAAGTSRPPSSRFEPVAASEADAVTVPAGYRADVIAPWGQRIRTSGTDADGSTAQARQVGSHHHGIRYVPLADGAAASRHGLLVIGHESADPALLGDDPRTAMAAQGVTVVEVRESGGTWRTVGSALGRRITADTPTRFSGPVAVDGDPRGVPAVSGVGVTPWGTCLAAEEDFRACFGTDDPAWRRTEEDIRYGLSATGFGHPWHRSDPRFDLSRPEASPRHFGWIVEFDPRDPSSAPVKRTALGRFAHGGATVTGSAGRAVVYSTDAVDGGHLYKYVSGGGRSPLDDGTLYVARLRADGTGAWLPLRHGHGPLTREAGWRDQADVLVRARLAADALGATALNRPERVAVSPVDGHVYLALAGGNGTARCSDSGTGSAVPRLGDADPHGRVVRWRETAGDGLRWEEFLSAGEQRSPEAAFLAPKGLWFDARGTLWISTGISGHALNGPGAAYREAGNNALLAADVATGTVRRFLTAPRGAEVTGVDATPDGRTLFVNIQHPGERTARWGAPDASDPRAVSGWPGLRPGDRPRSATVVVRRTAG</sequence>
<keyword evidence="3" id="KW-1185">Reference proteome</keyword>